<dbReference type="GO" id="GO:0009584">
    <property type="term" value="P:detection of visible light"/>
    <property type="evidence" value="ECO:0007669"/>
    <property type="project" value="InterPro"/>
</dbReference>
<feature type="domain" description="PAS" evidence="3">
    <location>
        <begin position="299"/>
        <end position="370"/>
    </location>
</feature>
<dbReference type="PROSITE" id="PS50113">
    <property type="entry name" value="PAC"/>
    <property type="match status" value="1"/>
</dbReference>
<dbReference type="Pfam" id="PF00989">
    <property type="entry name" value="PAS"/>
    <property type="match status" value="4"/>
</dbReference>
<protein>
    <submittedName>
        <fullName evidence="5">Hybrid signal transduction histidine Kinase</fullName>
    </submittedName>
</protein>
<evidence type="ECO:0000259" key="4">
    <source>
        <dbReference type="PROSITE" id="PS50113"/>
    </source>
</evidence>
<dbReference type="FunFam" id="3.30.450.20:FF:000345">
    <property type="entry name" value="Uncharacterized protein"/>
    <property type="match status" value="1"/>
</dbReference>
<dbReference type="AlphaFoldDB" id="A0A2P4XJN9"/>
<feature type="compositionally biased region" description="Basic residues" evidence="2">
    <location>
        <begin position="1"/>
        <end position="14"/>
    </location>
</feature>
<reference evidence="5 6" key="1">
    <citation type="journal article" date="2017" name="Genome Biol. Evol.">
        <title>Phytophthora megakarya and P. palmivora, closely related causal agents of cacao black pod rot, underwent increases in genome sizes and gene numbers by different mechanisms.</title>
        <authorList>
            <person name="Ali S.S."/>
            <person name="Shao J."/>
            <person name="Lary D.J."/>
            <person name="Kronmiller B."/>
            <person name="Shen D."/>
            <person name="Strem M.D."/>
            <person name="Amoako-Attah I."/>
            <person name="Akrofi A.Y."/>
            <person name="Begoude B.A."/>
            <person name="Ten Hoopen G.M."/>
            <person name="Coulibaly K."/>
            <person name="Kebe B.I."/>
            <person name="Melnick R.L."/>
            <person name="Guiltinan M.J."/>
            <person name="Tyler B.M."/>
            <person name="Meinhardt L.W."/>
            <person name="Bailey B.A."/>
        </authorList>
    </citation>
    <scope>NUCLEOTIDE SEQUENCE [LARGE SCALE GENOMIC DNA]</scope>
    <source>
        <strain evidence="6">sbr112.9</strain>
    </source>
</reference>
<feature type="domain" description="PAS" evidence="3">
    <location>
        <begin position="419"/>
        <end position="468"/>
    </location>
</feature>
<dbReference type="OrthoDB" id="10266508at2759"/>
<proteinExistence type="predicted"/>
<dbReference type="EMBL" id="NCKW01009934">
    <property type="protein sequence ID" value="POM65757.1"/>
    <property type="molecule type" value="Genomic_DNA"/>
</dbReference>
<comment type="caution">
    <text evidence="5">The sequence shown here is derived from an EMBL/GenBank/DDBJ whole genome shotgun (WGS) entry which is preliminary data.</text>
</comment>
<dbReference type="Proteomes" id="UP000237271">
    <property type="component" value="Unassembled WGS sequence"/>
</dbReference>
<dbReference type="SMART" id="SM00091">
    <property type="entry name" value="PAS"/>
    <property type="match status" value="3"/>
</dbReference>
<dbReference type="PRINTS" id="PR01033">
    <property type="entry name" value="PHYTOCHROME"/>
</dbReference>
<evidence type="ECO:0000313" key="5">
    <source>
        <dbReference type="EMBL" id="POM65757.1"/>
    </source>
</evidence>
<dbReference type="InterPro" id="IPR035965">
    <property type="entry name" value="PAS-like_dom_sf"/>
</dbReference>
<dbReference type="PROSITE" id="PS50112">
    <property type="entry name" value="PAS"/>
    <property type="match status" value="4"/>
</dbReference>
<dbReference type="GO" id="GO:0006355">
    <property type="term" value="P:regulation of DNA-templated transcription"/>
    <property type="evidence" value="ECO:0007669"/>
    <property type="project" value="InterPro"/>
</dbReference>
<feature type="domain" description="PAC" evidence="4">
    <location>
        <begin position="373"/>
        <end position="425"/>
    </location>
</feature>
<dbReference type="SUPFAM" id="SSF55785">
    <property type="entry name" value="PYP-like sensor domain (PAS domain)"/>
    <property type="match status" value="4"/>
</dbReference>
<dbReference type="InterPro" id="IPR000014">
    <property type="entry name" value="PAS"/>
</dbReference>
<accession>A0A2P4XJN9</accession>
<name>A0A2P4XJN9_9STRA</name>
<dbReference type="PANTHER" id="PTHR44757">
    <property type="entry name" value="DIGUANYLATE CYCLASE DGCP"/>
    <property type="match status" value="1"/>
</dbReference>
<dbReference type="InterPro" id="IPR001610">
    <property type="entry name" value="PAC"/>
</dbReference>
<dbReference type="InterPro" id="IPR013767">
    <property type="entry name" value="PAS_fold"/>
</dbReference>
<dbReference type="CDD" id="cd00130">
    <property type="entry name" value="PAS"/>
    <property type="match status" value="3"/>
</dbReference>
<keyword evidence="6" id="KW-1185">Reference proteome</keyword>
<keyword evidence="5" id="KW-0808">Transferase</keyword>
<evidence type="ECO:0000259" key="3">
    <source>
        <dbReference type="PROSITE" id="PS50112"/>
    </source>
</evidence>
<feature type="domain" description="PAS" evidence="3">
    <location>
        <begin position="55"/>
        <end position="125"/>
    </location>
</feature>
<feature type="domain" description="PAS" evidence="3">
    <location>
        <begin position="176"/>
        <end position="246"/>
    </location>
</feature>
<dbReference type="InterPro" id="IPR001294">
    <property type="entry name" value="Phytochrome"/>
</dbReference>
<keyword evidence="5" id="KW-0418">Kinase</keyword>
<organism evidence="5 6">
    <name type="scientific">Phytophthora palmivora</name>
    <dbReference type="NCBI Taxonomy" id="4796"/>
    <lineage>
        <taxon>Eukaryota</taxon>
        <taxon>Sar</taxon>
        <taxon>Stramenopiles</taxon>
        <taxon>Oomycota</taxon>
        <taxon>Peronosporomycetes</taxon>
        <taxon>Peronosporales</taxon>
        <taxon>Peronosporaceae</taxon>
        <taxon>Phytophthora</taxon>
    </lineage>
</organism>
<dbReference type="InterPro" id="IPR000700">
    <property type="entry name" value="PAS-assoc_C"/>
</dbReference>
<evidence type="ECO:0000256" key="2">
    <source>
        <dbReference type="SAM" id="MobiDB-lite"/>
    </source>
</evidence>
<sequence>MDSKKKSRKPKKTKPVNAGTRRSRRDSNCSSSSDAVERRPALASASSPLPCGSGFNPRLFRILNEANAPALAVDVTGHVTFWNHKLAQLSGLRAADVMGRSVTELISAPKTAQVTQGLEQALADMNTTVHDVEIELDTPELGRNVKLLVNLTVDVDDNKASSIVAVGQDVTVWQIQGSQYARVAQQANAPIVELDRDGHIILWNPKAEALTGYAIDQVIGTPLVDLVHEEFRVLVGELLARVASTNTSVSEFELPLKTASGARVELLLSLTPQVCVDGDGTNVNRIVAIGQDVTARNASEMEYSKLVDSANAPIFGVDTEGYVVIFNKKAAQISEYWPGEVMGVDLVSFLIHEDYREEVAAVFQKALQGIETANFEFPLITKHGRKVEILLNATPRYNHAGVIVGVVGIGQDITERIVQEQEYSRLIDTANAPIVGVDKKFRVTIWNKKAATITDYSYVQAIGTARFL</sequence>
<dbReference type="FunFam" id="3.30.450.20:FF:000011">
    <property type="entry name" value="Hybrid signal transduction histidine kinase"/>
    <property type="match status" value="1"/>
</dbReference>
<dbReference type="PANTHER" id="PTHR44757:SF2">
    <property type="entry name" value="BIOFILM ARCHITECTURE MAINTENANCE PROTEIN MBAA"/>
    <property type="match status" value="1"/>
</dbReference>
<feature type="region of interest" description="Disordered" evidence="2">
    <location>
        <begin position="1"/>
        <end position="48"/>
    </location>
</feature>
<dbReference type="InterPro" id="IPR052155">
    <property type="entry name" value="Biofilm_reg_signaling"/>
</dbReference>
<dbReference type="NCBIfam" id="TIGR00229">
    <property type="entry name" value="sensory_box"/>
    <property type="match status" value="3"/>
</dbReference>
<dbReference type="GO" id="GO:0016301">
    <property type="term" value="F:kinase activity"/>
    <property type="evidence" value="ECO:0007669"/>
    <property type="project" value="UniProtKB-KW"/>
</dbReference>
<dbReference type="SMART" id="SM00086">
    <property type="entry name" value="PAC"/>
    <property type="match status" value="2"/>
</dbReference>
<gene>
    <name evidence="5" type="ORF">PHPALM_18482</name>
</gene>
<evidence type="ECO:0000313" key="6">
    <source>
        <dbReference type="Proteomes" id="UP000237271"/>
    </source>
</evidence>
<evidence type="ECO:0000256" key="1">
    <source>
        <dbReference type="ARBA" id="ARBA00023170"/>
    </source>
</evidence>
<keyword evidence="1" id="KW-0675">Receptor</keyword>
<dbReference type="Gene3D" id="3.30.450.20">
    <property type="entry name" value="PAS domain"/>
    <property type="match status" value="4"/>
</dbReference>